<reference evidence="11" key="1">
    <citation type="journal article" date="2020" name="mSystems">
        <title>Genome- and Community-Level Interaction Insights into Carbon Utilization and Element Cycling Functions of Hydrothermarchaeota in Hydrothermal Sediment.</title>
        <authorList>
            <person name="Zhou Z."/>
            <person name="Liu Y."/>
            <person name="Xu W."/>
            <person name="Pan J."/>
            <person name="Luo Z.H."/>
            <person name="Li M."/>
        </authorList>
    </citation>
    <scope>NUCLEOTIDE SEQUENCE [LARGE SCALE GENOMIC DNA]</scope>
    <source>
        <strain evidence="11">SpSt-418</strain>
    </source>
</reference>
<dbReference type="InterPro" id="IPR004358">
    <property type="entry name" value="Sig_transdc_His_kin-like_C"/>
</dbReference>
<keyword evidence="6" id="KW-0902">Two-component regulatory system</keyword>
<dbReference type="GO" id="GO:0030295">
    <property type="term" value="F:protein kinase activator activity"/>
    <property type="evidence" value="ECO:0007669"/>
    <property type="project" value="TreeGrafter"/>
</dbReference>
<gene>
    <name evidence="11" type="ORF">ENR64_00760</name>
</gene>
<dbReference type="FunFam" id="3.30.565.10:FF:000006">
    <property type="entry name" value="Sensor histidine kinase WalK"/>
    <property type="match status" value="1"/>
</dbReference>
<dbReference type="NCBIfam" id="TIGR00229">
    <property type="entry name" value="sensory_box"/>
    <property type="match status" value="1"/>
</dbReference>
<dbReference type="GO" id="GO:0000155">
    <property type="term" value="F:phosphorelay sensor kinase activity"/>
    <property type="evidence" value="ECO:0007669"/>
    <property type="project" value="InterPro"/>
</dbReference>
<keyword evidence="3" id="KW-0597">Phosphoprotein</keyword>
<dbReference type="Pfam" id="PF13426">
    <property type="entry name" value="PAS_9"/>
    <property type="match status" value="1"/>
</dbReference>
<dbReference type="InterPro" id="IPR050351">
    <property type="entry name" value="BphY/WalK/GraS-like"/>
</dbReference>
<dbReference type="InterPro" id="IPR000014">
    <property type="entry name" value="PAS"/>
</dbReference>
<evidence type="ECO:0000256" key="7">
    <source>
        <dbReference type="ARBA" id="ARBA00023136"/>
    </source>
</evidence>
<feature type="domain" description="PAS" evidence="10">
    <location>
        <begin position="231"/>
        <end position="285"/>
    </location>
</feature>
<evidence type="ECO:0000256" key="3">
    <source>
        <dbReference type="ARBA" id="ARBA00022553"/>
    </source>
</evidence>
<dbReference type="InterPro" id="IPR005467">
    <property type="entry name" value="His_kinase_dom"/>
</dbReference>
<dbReference type="SUPFAM" id="SSF55874">
    <property type="entry name" value="ATPase domain of HSP90 chaperone/DNA topoisomerase II/histidine kinase"/>
    <property type="match status" value="1"/>
</dbReference>
<sequence>MPSQPSLRPLQNFWHQLSLHRRGAIAASIPTLCLLLSLAAFTWLDYKIKASQDYINYKEAILSESDELLVGLLNAETGMRGYRLTGRKDFLEPYTMAVGQVPKALERLKTLTQDNPQKEAEIAALSSLVQQRLKFLEVRLLVPITQSPDAAQYEESKVAMDQVRRAIAKFEADEQKDLEANRIGLQRQQALTTRVLWISAGVSAIGSLFAIYLFSQLEKELKLREQRLSESKTLIQSITTNVVDGILTLNAAGNIETFNPAGLKMFGYEGEDLYDQPISLLLTNPTLSRGDNHYWQDPTTYTGARLQATGFHKDGKPFPIEVTVSDIPLEDRLIVIIRDMTEQQQAKADLRDRAQELAILNSKLKTTNTILAARNQELNQFAYIASHDLKAPLRAIANLSEWLEEDLADQLPAENKQQMDLLRGRVHRMEALINGLLAYSRAGRDEVAIESVNVADLLEEIIDLLAPPDTFKIAIAPNMPTFCARRLLLRQVFSNLIDNAIKHHPTQNGHIQISVIEQQQAYEFSVADDGIGIEPQYHNKIFTIFQTLEARDKKESTGVGLSIVKKIVEAEGGTIRVESQAHQGATFYFTWLKSSLR</sequence>
<dbReference type="SMART" id="SM00387">
    <property type="entry name" value="HATPase_c"/>
    <property type="match status" value="1"/>
</dbReference>
<evidence type="ECO:0000256" key="4">
    <source>
        <dbReference type="ARBA" id="ARBA00022679"/>
    </source>
</evidence>
<dbReference type="PROSITE" id="PS50109">
    <property type="entry name" value="HIS_KIN"/>
    <property type="match status" value="1"/>
</dbReference>
<dbReference type="SMART" id="SM00388">
    <property type="entry name" value="HisKA"/>
    <property type="match status" value="1"/>
</dbReference>
<feature type="domain" description="Histidine kinase" evidence="9">
    <location>
        <begin position="384"/>
        <end position="595"/>
    </location>
</feature>
<dbReference type="Pfam" id="PF05227">
    <property type="entry name" value="CHASE3"/>
    <property type="match status" value="1"/>
</dbReference>
<dbReference type="PROSITE" id="PS50112">
    <property type="entry name" value="PAS"/>
    <property type="match status" value="1"/>
</dbReference>
<organism evidence="11">
    <name type="scientific">Oscillatoriales cyanobacterium SpSt-418</name>
    <dbReference type="NCBI Taxonomy" id="2282169"/>
    <lineage>
        <taxon>Bacteria</taxon>
        <taxon>Bacillati</taxon>
        <taxon>Cyanobacteriota</taxon>
        <taxon>Cyanophyceae</taxon>
        <taxon>Oscillatoriophycideae</taxon>
        <taxon>Oscillatoriales</taxon>
    </lineage>
</organism>
<comment type="catalytic activity">
    <reaction evidence="1">
        <text>ATP + protein L-histidine = ADP + protein N-phospho-L-histidine.</text>
        <dbReference type="EC" id="2.7.13.3"/>
    </reaction>
</comment>
<dbReference type="AlphaFoldDB" id="A0A7C3PM07"/>
<dbReference type="SUPFAM" id="SSF55785">
    <property type="entry name" value="PYP-like sensor domain (PAS domain)"/>
    <property type="match status" value="1"/>
</dbReference>
<feature type="transmembrane region" description="Helical" evidence="8">
    <location>
        <begin position="24"/>
        <end position="44"/>
    </location>
</feature>
<dbReference type="CDD" id="cd19410">
    <property type="entry name" value="HK9-like_sensor"/>
    <property type="match status" value="1"/>
</dbReference>
<evidence type="ECO:0000259" key="10">
    <source>
        <dbReference type="PROSITE" id="PS50112"/>
    </source>
</evidence>
<keyword evidence="8" id="KW-1133">Transmembrane helix</keyword>
<evidence type="ECO:0000256" key="8">
    <source>
        <dbReference type="SAM" id="Phobius"/>
    </source>
</evidence>
<feature type="transmembrane region" description="Helical" evidence="8">
    <location>
        <begin position="195"/>
        <end position="214"/>
    </location>
</feature>
<name>A0A7C3PM07_9CYAN</name>
<proteinExistence type="predicted"/>
<evidence type="ECO:0000259" key="9">
    <source>
        <dbReference type="PROSITE" id="PS50109"/>
    </source>
</evidence>
<dbReference type="GO" id="GO:0016020">
    <property type="term" value="C:membrane"/>
    <property type="evidence" value="ECO:0007669"/>
    <property type="project" value="UniProtKB-SubCell"/>
</dbReference>
<dbReference type="GO" id="GO:0000156">
    <property type="term" value="F:phosphorelay response regulator activity"/>
    <property type="evidence" value="ECO:0007669"/>
    <property type="project" value="TreeGrafter"/>
</dbReference>
<keyword evidence="5" id="KW-0418">Kinase</keyword>
<dbReference type="Pfam" id="PF00512">
    <property type="entry name" value="HisKA"/>
    <property type="match status" value="1"/>
</dbReference>
<dbReference type="EC" id="2.7.13.3" evidence="2"/>
<dbReference type="InterPro" id="IPR007891">
    <property type="entry name" value="CHASE3"/>
</dbReference>
<dbReference type="InterPro" id="IPR036097">
    <property type="entry name" value="HisK_dim/P_sf"/>
</dbReference>
<dbReference type="InterPro" id="IPR036890">
    <property type="entry name" value="HATPase_C_sf"/>
</dbReference>
<dbReference type="PANTHER" id="PTHR42878">
    <property type="entry name" value="TWO-COMPONENT HISTIDINE KINASE"/>
    <property type="match status" value="1"/>
</dbReference>
<dbReference type="Gene3D" id="3.30.565.10">
    <property type="entry name" value="Histidine kinase-like ATPase, C-terminal domain"/>
    <property type="match status" value="1"/>
</dbReference>
<evidence type="ECO:0000256" key="5">
    <source>
        <dbReference type="ARBA" id="ARBA00022777"/>
    </source>
</evidence>
<evidence type="ECO:0000313" key="11">
    <source>
        <dbReference type="EMBL" id="HFM96301.1"/>
    </source>
</evidence>
<dbReference type="SMART" id="SM00091">
    <property type="entry name" value="PAS"/>
    <property type="match status" value="1"/>
</dbReference>
<dbReference type="PRINTS" id="PR00344">
    <property type="entry name" value="BCTRLSENSOR"/>
</dbReference>
<dbReference type="InterPro" id="IPR035965">
    <property type="entry name" value="PAS-like_dom_sf"/>
</dbReference>
<protein>
    <recommendedName>
        <fullName evidence="2">histidine kinase</fullName>
        <ecNumber evidence="2">2.7.13.3</ecNumber>
    </recommendedName>
</protein>
<comment type="caution">
    <text evidence="11">The sequence shown here is derived from an EMBL/GenBank/DDBJ whole genome shotgun (WGS) entry which is preliminary data.</text>
</comment>
<dbReference type="Gene3D" id="3.30.450.20">
    <property type="entry name" value="PAS domain"/>
    <property type="match status" value="1"/>
</dbReference>
<dbReference type="CDD" id="cd00130">
    <property type="entry name" value="PAS"/>
    <property type="match status" value="1"/>
</dbReference>
<dbReference type="GO" id="GO:0007234">
    <property type="term" value="P:osmosensory signaling via phosphorelay pathway"/>
    <property type="evidence" value="ECO:0007669"/>
    <property type="project" value="TreeGrafter"/>
</dbReference>
<dbReference type="EMBL" id="DSRU01000013">
    <property type="protein sequence ID" value="HFM96301.1"/>
    <property type="molecule type" value="Genomic_DNA"/>
</dbReference>
<keyword evidence="7 8" id="KW-0472">Membrane</keyword>
<dbReference type="SUPFAM" id="SSF47384">
    <property type="entry name" value="Homodimeric domain of signal transducing histidine kinase"/>
    <property type="match status" value="1"/>
</dbReference>
<evidence type="ECO:0000256" key="1">
    <source>
        <dbReference type="ARBA" id="ARBA00000085"/>
    </source>
</evidence>
<evidence type="ECO:0000256" key="2">
    <source>
        <dbReference type="ARBA" id="ARBA00012438"/>
    </source>
</evidence>
<dbReference type="Gene3D" id="1.10.287.130">
    <property type="match status" value="1"/>
</dbReference>
<keyword evidence="4" id="KW-0808">Transferase</keyword>
<dbReference type="Pfam" id="PF02518">
    <property type="entry name" value="HATPase_c"/>
    <property type="match status" value="1"/>
</dbReference>
<dbReference type="CDD" id="cd00082">
    <property type="entry name" value="HisKA"/>
    <property type="match status" value="1"/>
</dbReference>
<accession>A0A7C3PM07</accession>
<dbReference type="InterPro" id="IPR003661">
    <property type="entry name" value="HisK_dim/P_dom"/>
</dbReference>
<dbReference type="PANTHER" id="PTHR42878:SF15">
    <property type="entry name" value="BACTERIOPHYTOCHROME"/>
    <property type="match status" value="1"/>
</dbReference>
<evidence type="ECO:0000256" key="6">
    <source>
        <dbReference type="ARBA" id="ARBA00023012"/>
    </source>
</evidence>
<dbReference type="InterPro" id="IPR003594">
    <property type="entry name" value="HATPase_dom"/>
</dbReference>
<keyword evidence="8" id="KW-0812">Transmembrane</keyword>